<dbReference type="RefSeq" id="WP_245862406.1">
    <property type="nucleotide sequence ID" value="NZ_PDJG01000001.1"/>
</dbReference>
<dbReference type="InterPro" id="IPR020845">
    <property type="entry name" value="AMP-binding_CS"/>
</dbReference>
<evidence type="ECO:0000313" key="6">
    <source>
        <dbReference type="Proteomes" id="UP000225548"/>
    </source>
</evidence>
<dbReference type="Pfam" id="PF00501">
    <property type="entry name" value="AMP-binding"/>
    <property type="match status" value="1"/>
</dbReference>
<dbReference type="InterPro" id="IPR042099">
    <property type="entry name" value="ANL_N_sf"/>
</dbReference>
<feature type="domain" description="AMP-binding enzyme C-terminal" evidence="4">
    <location>
        <begin position="293"/>
        <end position="369"/>
    </location>
</feature>
<dbReference type="InterPro" id="IPR025110">
    <property type="entry name" value="AMP-bd_C"/>
</dbReference>
<evidence type="ECO:0000256" key="2">
    <source>
        <dbReference type="ARBA" id="ARBA00022598"/>
    </source>
</evidence>
<keyword evidence="2 5" id="KW-0436">Ligase</keyword>
<dbReference type="InterPro" id="IPR000873">
    <property type="entry name" value="AMP-dep_synth/lig_dom"/>
</dbReference>
<dbReference type="AlphaFoldDB" id="A0A2A9E7B9"/>
<dbReference type="GO" id="GO:0006631">
    <property type="term" value="P:fatty acid metabolic process"/>
    <property type="evidence" value="ECO:0007669"/>
    <property type="project" value="TreeGrafter"/>
</dbReference>
<sequence length="387" mass="39929">MIATSERHSAPRDLDLSAHGRRTLDELVSGVHDVLSVPSGTPGPCVLVATSGSTGEPRRVRLPGHALRASGEATAARLGGHGQWLLALPTEHVAGLQVVARSVLAGTSAVILPLAGGFRSRAFSAASRGLTGPRRYTALVPTQLHRVLEDAASGDDAGLVAARTFDAVLVGGAATSPALLDAARTAGIRVVTTYGMSETAGGCVYDGTPLDGVDVEVRDGRIELSGPVLADGYDGDDEATDAVFFTRSGRRWFRTNDVGEMTVTPDGSPSLRVLGRADDTLVSGGVNVSPAAVESLLVGWGPLRDVCVVGVPDEVWGTRVVAVATLASGADPVDVLPQVRARVTDTLGAPAAPREIVLVGELPLRGPGKVDRRATTELAARHLATEH</sequence>
<comment type="caution">
    <text evidence="5">The sequence shown here is derived from an EMBL/GenBank/DDBJ whole genome shotgun (WGS) entry which is preliminary data.</text>
</comment>
<reference evidence="5 6" key="1">
    <citation type="submission" date="2017-10" db="EMBL/GenBank/DDBJ databases">
        <title>Sequencing the genomes of 1000 actinobacteria strains.</title>
        <authorList>
            <person name="Klenk H.-P."/>
        </authorList>
    </citation>
    <scope>NUCLEOTIDE SEQUENCE [LARGE SCALE GENOMIC DNA]</scope>
    <source>
        <strain evidence="5 6">DSM 18966</strain>
    </source>
</reference>
<gene>
    <name evidence="5" type="ORF">ATL42_2035</name>
</gene>
<organism evidence="5 6">
    <name type="scientific">Sanguibacter antarcticus</name>
    <dbReference type="NCBI Taxonomy" id="372484"/>
    <lineage>
        <taxon>Bacteria</taxon>
        <taxon>Bacillati</taxon>
        <taxon>Actinomycetota</taxon>
        <taxon>Actinomycetes</taxon>
        <taxon>Micrococcales</taxon>
        <taxon>Sanguibacteraceae</taxon>
        <taxon>Sanguibacter</taxon>
    </lineage>
</organism>
<evidence type="ECO:0000259" key="3">
    <source>
        <dbReference type="Pfam" id="PF00501"/>
    </source>
</evidence>
<dbReference type="Gene3D" id="3.30.300.30">
    <property type="match status" value="1"/>
</dbReference>
<dbReference type="InterPro" id="IPR045851">
    <property type="entry name" value="AMP-bd_C_sf"/>
</dbReference>
<evidence type="ECO:0000313" key="5">
    <source>
        <dbReference type="EMBL" id="PFG34132.1"/>
    </source>
</evidence>
<dbReference type="SUPFAM" id="SSF56801">
    <property type="entry name" value="Acetyl-CoA synthetase-like"/>
    <property type="match status" value="1"/>
</dbReference>
<dbReference type="NCBIfam" id="NF005877">
    <property type="entry name" value="PRK07824.1"/>
    <property type="match status" value="1"/>
</dbReference>
<dbReference type="Proteomes" id="UP000225548">
    <property type="component" value="Unassembled WGS sequence"/>
</dbReference>
<name>A0A2A9E7B9_9MICO</name>
<evidence type="ECO:0000256" key="1">
    <source>
        <dbReference type="ARBA" id="ARBA00006432"/>
    </source>
</evidence>
<evidence type="ECO:0000259" key="4">
    <source>
        <dbReference type="Pfam" id="PF13193"/>
    </source>
</evidence>
<dbReference type="PANTHER" id="PTHR43201">
    <property type="entry name" value="ACYL-COA SYNTHETASE"/>
    <property type="match status" value="1"/>
</dbReference>
<dbReference type="PANTHER" id="PTHR43201:SF5">
    <property type="entry name" value="MEDIUM-CHAIN ACYL-COA LIGASE ACSF2, MITOCHONDRIAL"/>
    <property type="match status" value="1"/>
</dbReference>
<dbReference type="PROSITE" id="PS00455">
    <property type="entry name" value="AMP_BINDING"/>
    <property type="match status" value="1"/>
</dbReference>
<comment type="similarity">
    <text evidence="1">Belongs to the ATP-dependent AMP-binding enzyme family.</text>
</comment>
<dbReference type="Gene3D" id="3.40.50.12780">
    <property type="entry name" value="N-terminal domain of ligase-like"/>
    <property type="match status" value="1"/>
</dbReference>
<proteinExistence type="inferred from homology"/>
<dbReference type="GO" id="GO:0031956">
    <property type="term" value="F:medium-chain fatty acid-CoA ligase activity"/>
    <property type="evidence" value="ECO:0007669"/>
    <property type="project" value="TreeGrafter"/>
</dbReference>
<accession>A0A2A9E7B9</accession>
<dbReference type="EMBL" id="PDJG01000001">
    <property type="protein sequence ID" value="PFG34132.1"/>
    <property type="molecule type" value="Genomic_DNA"/>
</dbReference>
<keyword evidence="6" id="KW-1185">Reference proteome</keyword>
<dbReference type="Pfam" id="PF13193">
    <property type="entry name" value="AMP-binding_C"/>
    <property type="match status" value="1"/>
</dbReference>
<protein>
    <submittedName>
        <fullName evidence="5">O-succinylbenzoic acid--CoA ligase</fullName>
    </submittedName>
</protein>
<feature type="domain" description="AMP-dependent synthetase/ligase" evidence="3">
    <location>
        <begin position="44"/>
        <end position="209"/>
    </location>
</feature>